<dbReference type="InterPro" id="IPR036259">
    <property type="entry name" value="MFS_trans_sf"/>
</dbReference>
<evidence type="ECO:0000256" key="4">
    <source>
        <dbReference type="ARBA" id="ARBA00023136"/>
    </source>
</evidence>
<organism evidence="8 9">
    <name type="scientific">Tigriopus californicus</name>
    <name type="common">Marine copepod</name>
    <dbReference type="NCBI Taxonomy" id="6832"/>
    <lineage>
        <taxon>Eukaryota</taxon>
        <taxon>Metazoa</taxon>
        <taxon>Ecdysozoa</taxon>
        <taxon>Arthropoda</taxon>
        <taxon>Crustacea</taxon>
        <taxon>Multicrustacea</taxon>
        <taxon>Hexanauplia</taxon>
        <taxon>Copepoda</taxon>
        <taxon>Harpacticoida</taxon>
        <taxon>Harpacticidae</taxon>
        <taxon>Tigriopus</taxon>
    </lineage>
</organism>
<keyword evidence="2 6" id="KW-0812">Transmembrane</keyword>
<evidence type="ECO:0000256" key="6">
    <source>
        <dbReference type="SAM" id="Phobius"/>
    </source>
</evidence>
<comment type="subcellular location">
    <subcellularLocation>
        <location evidence="1">Membrane</location>
        <topology evidence="1">Multi-pass membrane protein</topology>
    </subcellularLocation>
</comment>
<feature type="transmembrane region" description="Helical" evidence="6">
    <location>
        <begin position="90"/>
        <end position="110"/>
    </location>
</feature>
<feature type="transmembrane region" description="Helical" evidence="6">
    <location>
        <begin position="140"/>
        <end position="159"/>
    </location>
</feature>
<dbReference type="Pfam" id="PF00083">
    <property type="entry name" value="Sugar_tr"/>
    <property type="match status" value="1"/>
</dbReference>
<dbReference type="InterPro" id="IPR050549">
    <property type="entry name" value="MFS_Trehalose_Transporter"/>
</dbReference>
<dbReference type="Gene3D" id="1.20.1250.20">
    <property type="entry name" value="MFS general substrate transporter like domains"/>
    <property type="match status" value="1"/>
</dbReference>
<feature type="non-terminal residue" evidence="8">
    <location>
        <position position="509"/>
    </location>
</feature>
<dbReference type="PANTHER" id="PTHR48021:SF1">
    <property type="entry name" value="GH07001P-RELATED"/>
    <property type="match status" value="1"/>
</dbReference>
<dbReference type="AlphaFoldDB" id="A0A553P445"/>
<evidence type="ECO:0000256" key="2">
    <source>
        <dbReference type="ARBA" id="ARBA00022692"/>
    </source>
</evidence>
<feature type="transmembrane region" description="Helical" evidence="6">
    <location>
        <begin position="50"/>
        <end position="70"/>
    </location>
</feature>
<dbReference type="STRING" id="6832.A0A553P445"/>
<dbReference type="InterPro" id="IPR005828">
    <property type="entry name" value="MFS_sugar_transport-like"/>
</dbReference>
<protein>
    <recommendedName>
        <fullName evidence="7">Major facilitator superfamily (MFS) profile domain-containing protein</fullName>
    </recommendedName>
</protein>
<sequence>EAESDLSTSTNATRSSRESDSSHGSRDIKRRHKHVFHQQTPKEPLLQFRYLVIVCLYLGPVCSGFLVGLLQAFNLAYSPYYSLEQPFPNWSIHVIFFSGLGSSLLLGIGLCFGKVKLLALVAVLQFLSSLLILFSTTSWWMVHVAEVLCGVSIGIHVPLQQIVTAESLSAFRRASIGILSYILVHLGILLAHLLSSVIVVQALAIVNLVALILNFLSSGFAHPETPRFHFDRVERSKCVNALQWLRGKSSDIGFEYEELAHNLSILATPSFNRRERLNSLIKSRSVYQPLLTSVTILILSVACGYLPITFLFITNFHLSVPKLDEDLRNLLLISNVLAPCIPLFLIDRLGRKLLLLISTALMAVSMTFLALLAHMEPDITLFQVKYTAIVASAVFLLSFQVGLGPLAWILAMELIPGSLLPWAVPVVSSTWWILGLVFTLTMRPVFDTIGVPGFCTIFAVVSGLTYGFVLEWIPDYREVSLEEIERFFRKYDQRKLTLDISSATERNVA</sequence>
<feature type="compositionally biased region" description="Basic and acidic residues" evidence="5">
    <location>
        <begin position="15"/>
        <end position="27"/>
    </location>
</feature>
<evidence type="ECO:0000313" key="8">
    <source>
        <dbReference type="EMBL" id="TRY72458.1"/>
    </source>
</evidence>
<dbReference type="PANTHER" id="PTHR48021">
    <property type="match status" value="1"/>
</dbReference>
<feature type="non-terminal residue" evidence="8">
    <location>
        <position position="1"/>
    </location>
</feature>
<dbReference type="InterPro" id="IPR020846">
    <property type="entry name" value="MFS_dom"/>
</dbReference>
<feature type="transmembrane region" description="Helical" evidence="6">
    <location>
        <begin position="327"/>
        <end position="346"/>
    </location>
</feature>
<evidence type="ECO:0000256" key="3">
    <source>
        <dbReference type="ARBA" id="ARBA00022989"/>
    </source>
</evidence>
<dbReference type="GO" id="GO:0016020">
    <property type="term" value="C:membrane"/>
    <property type="evidence" value="ECO:0007669"/>
    <property type="project" value="UniProtKB-SubCell"/>
</dbReference>
<evidence type="ECO:0000256" key="5">
    <source>
        <dbReference type="SAM" id="MobiDB-lite"/>
    </source>
</evidence>
<keyword evidence="3 6" id="KW-1133">Transmembrane helix</keyword>
<feature type="region of interest" description="Disordered" evidence="5">
    <location>
        <begin position="1"/>
        <end position="28"/>
    </location>
</feature>
<dbReference type="OMA" id="AWILAME"/>
<feature type="transmembrane region" description="Helical" evidence="6">
    <location>
        <begin position="422"/>
        <end position="443"/>
    </location>
</feature>
<name>A0A553P445_TIGCA</name>
<evidence type="ECO:0000259" key="7">
    <source>
        <dbReference type="PROSITE" id="PS50850"/>
    </source>
</evidence>
<feature type="transmembrane region" description="Helical" evidence="6">
    <location>
        <begin position="449"/>
        <end position="470"/>
    </location>
</feature>
<feature type="transmembrane region" description="Helical" evidence="6">
    <location>
        <begin position="353"/>
        <end position="374"/>
    </location>
</feature>
<feature type="compositionally biased region" description="Polar residues" evidence="5">
    <location>
        <begin position="1"/>
        <end position="13"/>
    </location>
</feature>
<reference evidence="8 9" key="1">
    <citation type="journal article" date="2018" name="Nat. Ecol. Evol.">
        <title>Genomic signatures of mitonuclear coevolution across populations of Tigriopus californicus.</title>
        <authorList>
            <person name="Barreto F.S."/>
            <person name="Watson E.T."/>
            <person name="Lima T.G."/>
            <person name="Willett C.S."/>
            <person name="Edmands S."/>
            <person name="Li W."/>
            <person name="Burton R.S."/>
        </authorList>
    </citation>
    <scope>NUCLEOTIDE SEQUENCE [LARGE SCALE GENOMIC DNA]</scope>
    <source>
        <strain evidence="8 9">San Diego</strain>
    </source>
</reference>
<feature type="transmembrane region" description="Helical" evidence="6">
    <location>
        <begin position="117"/>
        <end position="134"/>
    </location>
</feature>
<dbReference type="PROSITE" id="PS50850">
    <property type="entry name" value="MFS"/>
    <property type="match status" value="1"/>
</dbReference>
<keyword evidence="9" id="KW-1185">Reference proteome</keyword>
<feature type="transmembrane region" description="Helical" evidence="6">
    <location>
        <begin position="171"/>
        <end position="191"/>
    </location>
</feature>
<dbReference type="GO" id="GO:0022857">
    <property type="term" value="F:transmembrane transporter activity"/>
    <property type="evidence" value="ECO:0007669"/>
    <property type="project" value="InterPro"/>
</dbReference>
<proteinExistence type="predicted"/>
<accession>A0A553P445</accession>
<dbReference type="Proteomes" id="UP000318571">
    <property type="component" value="Chromosome 7"/>
</dbReference>
<evidence type="ECO:0000256" key="1">
    <source>
        <dbReference type="ARBA" id="ARBA00004141"/>
    </source>
</evidence>
<comment type="caution">
    <text evidence="8">The sequence shown here is derived from an EMBL/GenBank/DDBJ whole genome shotgun (WGS) entry which is preliminary data.</text>
</comment>
<dbReference type="SUPFAM" id="SSF103473">
    <property type="entry name" value="MFS general substrate transporter"/>
    <property type="match status" value="1"/>
</dbReference>
<evidence type="ECO:0000313" key="9">
    <source>
        <dbReference type="Proteomes" id="UP000318571"/>
    </source>
</evidence>
<gene>
    <name evidence="8" type="ORF">TCAL_10544</name>
</gene>
<feature type="transmembrane region" description="Helical" evidence="6">
    <location>
        <begin position="197"/>
        <end position="217"/>
    </location>
</feature>
<feature type="transmembrane region" description="Helical" evidence="6">
    <location>
        <begin position="386"/>
        <end position="410"/>
    </location>
</feature>
<keyword evidence="4 6" id="KW-0472">Membrane</keyword>
<dbReference type="EMBL" id="VCGU01000008">
    <property type="protein sequence ID" value="TRY72458.1"/>
    <property type="molecule type" value="Genomic_DNA"/>
</dbReference>
<feature type="domain" description="Major facilitator superfamily (MFS) profile" evidence="7">
    <location>
        <begin position="52"/>
        <end position="477"/>
    </location>
</feature>
<feature type="transmembrane region" description="Helical" evidence="6">
    <location>
        <begin position="290"/>
        <end position="315"/>
    </location>
</feature>